<feature type="transmembrane region" description="Helical" evidence="1">
    <location>
        <begin position="51"/>
        <end position="75"/>
    </location>
</feature>
<accession>A0A4Z0MH39</accession>
<name>A0A4Z0MH39_9BACT</name>
<organism evidence="2 3">
    <name type="scientific">Hymenobacter wooponensis</name>
    <dbReference type="NCBI Taxonomy" id="1525360"/>
    <lineage>
        <taxon>Bacteria</taxon>
        <taxon>Pseudomonadati</taxon>
        <taxon>Bacteroidota</taxon>
        <taxon>Cytophagia</taxon>
        <taxon>Cytophagales</taxon>
        <taxon>Hymenobacteraceae</taxon>
        <taxon>Hymenobacter</taxon>
    </lineage>
</organism>
<dbReference type="Pfam" id="PF14126">
    <property type="entry name" value="DUF4293"/>
    <property type="match status" value="1"/>
</dbReference>
<gene>
    <name evidence="2" type="ORF">EU557_21105</name>
</gene>
<dbReference type="Proteomes" id="UP000298284">
    <property type="component" value="Unassembled WGS sequence"/>
</dbReference>
<dbReference type="RefSeq" id="WP_135532454.1">
    <property type="nucleotide sequence ID" value="NZ_SRKZ01000006.1"/>
</dbReference>
<feature type="transmembrane region" description="Helical" evidence="1">
    <location>
        <begin position="87"/>
        <end position="107"/>
    </location>
</feature>
<comment type="caution">
    <text evidence="2">The sequence shown here is derived from an EMBL/GenBank/DDBJ whole genome shotgun (WGS) entry which is preliminary data.</text>
</comment>
<evidence type="ECO:0000256" key="1">
    <source>
        <dbReference type="SAM" id="Phobius"/>
    </source>
</evidence>
<keyword evidence="1" id="KW-0812">Transmembrane</keyword>
<feature type="transmembrane region" description="Helical" evidence="1">
    <location>
        <begin position="127"/>
        <end position="144"/>
    </location>
</feature>
<evidence type="ECO:0000313" key="3">
    <source>
        <dbReference type="Proteomes" id="UP000298284"/>
    </source>
</evidence>
<keyword evidence="1" id="KW-0472">Membrane</keyword>
<keyword evidence="1" id="KW-1133">Transmembrane helix</keyword>
<proteinExistence type="predicted"/>
<reference evidence="2 3" key="1">
    <citation type="submission" date="2019-04" db="EMBL/GenBank/DDBJ databases">
        <authorList>
            <person name="Feng G."/>
            <person name="Zhang J."/>
            <person name="Zhu H."/>
        </authorList>
    </citation>
    <scope>NUCLEOTIDE SEQUENCE [LARGE SCALE GENOMIC DNA]</scope>
    <source>
        <strain evidence="2 3">JCM 19491</strain>
    </source>
</reference>
<evidence type="ECO:0000313" key="2">
    <source>
        <dbReference type="EMBL" id="TGD78598.1"/>
    </source>
</evidence>
<sequence length="158" mass="17708">MIQRIQSVFLLLLSLAMLSVLFLPIWSKTDPVSGQTLVMTAFQLAYENTDAGMSVSMSTWPIAALAAASTLVALFEIFQFRNRFTQLKLGMVNFLLIVATIGAGFYFSSLGEQMLNVKMPGTFQAGFYLPTLALLLNLLANRFIRRDEQLVRSMDRLR</sequence>
<dbReference type="InterPro" id="IPR025635">
    <property type="entry name" value="DUF4293"/>
</dbReference>
<protein>
    <submittedName>
        <fullName evidence="2">DUF4293 family protein</fullName>
    </submittedName>
</protein>
<keyword evidence="3" id="KW-1185">Reference proteome</keyword>
<dbReference type="EMBL" id="SRKZ01000006">
    <property type="protein sequence ID" value="TGD78598.1"/>
    <property type="molecule type" value="Genomic_DNA"/>
</dbReference>
<dbReference type="OrthoDB" id="594989at2"/>
<dbReference type="AlphaFoldDB" id="A0A4Z0MH39"/>